<sequence length="261" mass="28379">MAVNSSPVVDRAIELSVVEFDVCWEAARLGERPVQLRGPSPGRTAEERRRIVHEAMNGLQRRELASAGRPSDELTELLTMLKHHRWSVDAWLWLARPVSAIVCVAGREAVLAALDGATVRLQALPDYRAITGLVRLAGSAKPGVGDSTSLRADLLLRINKEADGDLHFLAERLIAAGERPATVRSFLRMIDGAGTHGRFAAGKVDANGRRRYGDRAVVFHDTPSGRHLQLHTGSGSDAWITVLPADEAKVIAAVRELVDEL</sequence>
<evidence type="ECO:0000256" key="2">
    <source>
        <dbReference type="ARBA" id="ARBA00006411"/>
    </source>
</evidence>
<dbReference type="AlphaFoldDB" id="A0AAC9HVI0"/>
<keyword evidence="6" id="KW-1185">Reference proteome</keyword>
<evidence type="ECO:0000313" key="6">
    <source>
        <dbReference type="Proteomes" id="UP000095210"/>
    </source>
</evidence>
<organism evidence="5 6">
    <name type="scientific">Actinoalloteichus hymeniacidonis</name>
    <dbReference type="NCBI Taxonomy" id="340345"/>
    <lineage>
        <taxon>Bacteria</taxon>
        <taxon>Bacillati</taxon>
        <taxon>Actinomycetota</taxon>
        <taxon>Actinomycetes</taxon>
        <taxon>Pseudonocardiales</taxon>
        <taxon>Pseudonocardiaceae</taxon>
        <taxon>Actinoalloteichus</taxon>
    </lineage>
</organism>
<evidence type="ECO:0000313" key="5">
    <source>
        <dbReference type="EMBL" id="AOS66173.1"/>
    </source>
</evidence>
<dbReference type="KEGG" id="ahm:TL08_27025"/>
<evidence type="ECO:0000256" key="3">
    <source>
        <dbReference type="ARBA" id="ARBA00022490"/>
    </source>
</evidence>
<accession>A0AAC9HVI0</accession>
<comment type="subcellular location">
    <subcellularLocation>
        <location evidence="1">Cytoplasm</location>
    </subcellularLocation>
</comment>
<dbReference type="Pfam" id="PF14011">
    <property type="entry name" value="ESX-1_EspG"/>
    <property type="match status" value="1"/>
</dbReference>
<dbReference type="InterPro" id="IPR025734">
    <property type="entry name" value="EspG"/>
</dbReference>
<dbReference type="EMBL" id="CP014859">
    <property type="protein sequence ID" value="AOS66173.1"/>
    <property type="molecule type" value="Genomic_DNA"/>
</dbReference>
<dbReference type="RefSeq" id="WP_172803886.1">
    <property type="nucleotide sequence ID" value="NZ_CP014859.1"/>
</dbReference>
<comment type="similarity">
    <text evidence="2">Belongs to the EspG family.</text>
</comment>
<protein>
    <submittedName>
        <fullName evidence="5">EspG family</fullName>
    </submittedName>
</protein>
<reference evidence="6" key="1">
    <citation type="submission" date="2016-03" db="EMBL/GenBank/DDBJ databases">
        <title>Complete genome sequence of the type strain Actinoalloteichus hymeniacidonis DSM 45092.</title>
        <authorList>
            <person name="Schaffert L."/>
            <person name="Albersmeier A."/>
            <person name="Winkler A."/>
            <person name="Kalinowski J."/>
            <person name="Zotchev S."/>
            <person name="Ruckert C."/>
        </authorList>
    </citation>
    <scope>NUCLEOTIDE SEQUENCE [LARGE SCALE GENOMIC DNA]</scope>
    <source>
        <strain evidence="6">HPA177(T) (DSM 45092(T))</strain>
    </source>
</reference>
<name>A0AAC9HVI0_9PSEU</name>
<gene>
    <name evidence="5" type="ORF">TL08_27025</name>
</gene>
<evidence type="ECO:0000256" key="1">
    <source>
        <dbReference type="ARBA" id="ARBA00004496"/>
    </source>
</evidence>
<keyword evidence="3" id="KW-0963">Cytoplasm</keyword>
<keyword evidence="4" id="KW-0143">Chaperone</keyword>
<dbReference type="Proteomes" id="UP000095210">
    <property type="component" value="Chromosome"/>
</dbReference>
<proteinExistence type="inferred from homology"/>
<evidence type="ECO:0000256" key="4">
    <source>
        <dbReference type="ARBA" id="ARBA00023186"/>
    </source>
</evidence>